<evidence type="ECO:0000313" key="3">
    <source>
        <dbReference type="Proteomes" id="UP000054516"/>
    </source>
</evidence>
<feature type="region of interest" description="Disordered" evidence="1">
    <location>
        <begin position="275"/>
        <end position="296"/>
    </location>
</feature>
<dbReference type="EMBL" id="DF977480">
    <property type="protein sequence ID" value="GAP89669.1"/>
    <property type="molecule type" value="Genomic_DNA"/>
</dbReference>
<dbReference type="GO" id="GO:0016301">
    <property type="term" value="F:kinase activity"/>
    <property type="evidence" value="ECO:0007669"/>
    <property type="project" value="UniProtKB-KW"/>
</dbReference>
<dbReference type="AlphaFoldDB" id="A0A1W2TMT6"/>
<proteinExistence type="predicted"/>
<feature type="region of interest" description="Disordered" evidence="1">
    <location>
        <begin position="72"/>
        <end position="92"/>
    </location>
</feature>
<evidence type="ECO:0000256" key="1">
    <source>
        <dbReference type="SAM" id="MobiDB-lite"/>
    </source>
</evidence>
<keyword evidence="2" id="KW-0808">Transferase</keyword>
<reference evidence="2" key="1">
    <citation type="submission" date="2016-03" db="EMBL/GenBank/DDBJ databases">
        <title>Draft genome sequence of Rosellinia necatrix.</title>
        <authorList>
            <person name="Kanematsu S."/>
        </authorList>
    </citation>
    <scope>NUCLEOTIDE SEQUENCE [LARGE SCALE GENOMIC DNA]</scope>
    <source>
        <strain evidence="2">W97</strain>
    </source>
</reference>
<sequence length="495" mass="55250">MGSPSPLRSHAPSPQDNSLCADDDRRDDSSSLFVRPSLLHDVEQEPEVREWTQFELDTICSLICKHEHLEGAEPKGKARGHSGGANKKGADGHSDDWALRFTTKLNEALNGPRGHAHDIPVSDVREVMEFIETQNNAVMMYIKAQPNPFRITRSKKYSFQRLCSNFNKAFRKWVVVHRQEHRDPNDEGVPQLDWVERYLARQTKHASDKSLLGATRVLKSAKAFENSERGWVSHSVYSRRGVEGPNHSITPSEPAKKVELPRHHTLPAKPAFTAHHQNHNHSQIRWNPYLPRRPSNRPRMQYGQVSARLPVPNVSNIQGMAANMNTHMGHNVPHHRSNTSARVLAPQVSSVKAYPLASFYPPVSSCPSPIAPPPPNTPYPPASPAYFSYSNLRQSIHPTGPRPHTPRGPLAAMPLSPMHLAPALPMNAPNAGYSHPAMPQQNNIGFNRTSGTPFSPSSPMFTPHIGAMNPAPFDPSWEGPRFPNGSRFERYREGP</sequence>
<dbReference type="Proteomes" id="UP000054516">
    <property type="component" value="Unassembled WGS sequence"/>
</dbReference>
<organism evidence="2">
    <name type="scientific">Rosellinia necatrix</name>
    <name type="common">White root-rot fungus</name>
    <dbReference type="NCBI Taxonomy" id="77044"/>
    <lineage>
        <taxon>Eukaryota</taxon>
        <taxon>Fungi</taxon>
        <taxon>Dikarya</taxon>
        <taxon>Ascomycota</taxon>
        <taxon>Pezizomycotina</taxon>
        <taxon>Sordariomycetes</taxon>
        <taxon>Xylariomycetidae</taxon>
        <taxon>Xylariales</taxon>
        <taxon>Xylariaceae</taxon>
        <taxon>Rosellinia</taxon>
    </lineage>
</organism>
<keyword evidence="2" id="KW-0418">Kinase</keyword>
<name>A0A1W2TMT6_ROSNE</name>
<keyword evidence="3" id="KW-1185">Reference proteome</keyword>
<evidence type="ECO:0000313" key="2">
    <source>
        <dbReference type="EMBL" id="GAP89669.1"/>
    </source>
</evidence>
<dbReference type="OrthoDB" id="3438628at2759"/>
<accession>A0A1W2TMT6</accession>
<protein>
    <submittedName>
        <fullName evidence="2">Putative phosphatidylinositol 4-kinase pik1alpha protein</fullName>
    </submittedName>
</protein>
<gene>
    <name evidence="2" type="ORF">SAMD00023353_3500840</name>
</gene>
<feature type="region of interest" description="Disordered" evidence="1">
    <location>
        <begin position="471"/>
        <end position="495"/>
    </location>
</feature>
<feature type="region of interest" description="Disordered" evidence="1">
    <location>
        <begin position="1"/>
        <end position="28"/>
    </location>
</feature>